<evidence type="ECO:0000256" key="1">
    <source>
        <dbReference type="SAM" id="Phobius"/>
    </source>
</evidence>
<accession>A0A4R1BSU7</accession>
<keyword evidence="1" id="KW-0812">Transmembrane</keyword>
<proteinExistence type="predicted"/>
<name>A0A4R1BSU7_9ACTN</name>
<dbReference type="OrthoDB" id="5244579at2"/>
<comment type="caution">
    <text evidence="2">The sequence shown here is derived from an EMBL/GenBank/DDBJ whole genome shotgun (WGS) entry which is preliminary data.</text>
</comment>
<gene>
    <name evidence="2" type="ORF">E0L93_00355</name>
</gene>
<sequence length="180" mass="19461">MAKRGYTRDTIRGGPSEWDVSRPFSSFARLLGRLVAHPAHFFEVLPRIPDIRAPAMFLGFCSVAAAVLWLLLHGWLPALLILLLTGPGSAFLAGLCRLGTPGGRYGFTATWRTLVYPLGFFLTLSWIPPLQLPAAAYFGGLLVAVGLWKVREIPFAMAALNAAAVATLLFIGVRGILQVS</sequence>
<keyword evidence="3" id="KW-1185">Reference proteome</keyword>
<dbReference type="Proteomes" id="UP000295244">
    <property type="component" value="Unassembled WGS sequence"/>
</dbReference>
<feature type="transmembrane region" description="Helical" evidence="1">
    <location>
        <begin position="78"/>
        <end position="98"/>
    </location>
</feature>
<protein>
    <recommendedName>
        <fullName evidence="4">Yip1 domain-containing protein</fullName>
    </recommendedName>
</protein>
<feature type="transmembrane region" description="Helical" evidence="1">
    <location>
        <begin position="105"/>
        <end position="124"/>
    </location>
</feature>
<feature type="transmembrane region" description="Helical" evidence="1">
    <location>
        <begin position="155"/>
        <end position="177"/>
    </location>
</feature>
<keyword evidence="1" id="KW-0472">Membrane</keyword>
<organism evidence="2 3">
    <name type="scientific">Rubrobacter taiwanensis</name>
    <dbReference type="NCBI Taxonomy" id="185139"/>
    <lineage>
        <taxon>Bacteria</taxon>
        <taxon>Bacillati</taxon>
        <taxon>Actinomycetota</taxon>
        <taxon>Rubrobacteria</taxon>
        <taxon>Rubrobacterales</taxon>
        <taxon>Rubrobacteraceae</taxon>
        <taxon>Rubrobacter</taxon>
    </lineage>
</organism>
<evidence type="ECO:0000313" key="2">
    <source>
        <dbReference type="EMBL" id="TCJ20718.1"/>
    </source>
</evidence>
<keyword evidence="1" id="KW-1133">Transmembrane helix</keyword>
<dbReference type="AlphaFoldDB" id="A0A4R1BSU7"/>
<evidence type="ECO:0008006" key="4">
    <source>
        <dbReference type="Google" id="ProtNLM"/>
    </source>
</evidence>
<feature type="transmembrane region" description="Helical" evidence="1">
    <location>
        <begin position="55"/>
        <end position="72"/>
    </location>
</feature>
<dbReference type="EMBL" id="SKBU01000001">
    <property type="protein sequence ID" value="TCJ20718.1"/>
    <property type="molecule type" value="Genomic_DNA"/>
</dbReference>
<dbReference type="RefSeq" id="WP_132687138.1">
    <property type="nucleotide sequence ID" value="NZ_SKBU01000001.1"/>
</dbReference>
<evidence type="ECO:0000313" key="3">
    <source>
        <dbReference type="Proteomes" id="UP000295244"/>
    </source>
</evidence>
<reference evidence="2 3" key="1">
    <citation type="submission" date="2019-03" db="EMBL/GenBank/DDBJ databases">
        <title>Whole genome sequence of a novel Rubrobacter taiwanensis strain, isolated from Yellowstone National Park.</title>
        <authorList>
            <person name="Freed S."/>
            <person name="Ramaley R.F."/>
            <person name="Kyndt J.A."/>
        </authorList>
    </citation>
    <scope>NUCLEOTIDE SEQUENCE [LARGE SCALE GENOMIC DNA]</scope>
    <source>
        <strain evidence="2 3">Yellowstone</strain>
    </source>
</reference>